<feature type="coiled-coil region" evidence="1">
    <location>
        <begin position="419"/>
        <end position="453"/>
    </location>
</feature>
<feature type="compositionally biased region" description="Polar residues" evidence="2">
    <location>
        <begin position="1"/>
        <end position="10"/>
    </location>
</feature>
<evidence type="ECO:0000313" key="3">
    <source>
        <dbReference type="Proteomes" id="UP000813463"/>
    </source>
</evidence>
<feature type="region of interest" description="Disordered" evidence="2">
    <location>
        <begin position="462"/>
        <end position="494"/>
    </location>
</feature>
<dbReference type="InterPro" id="IPR004252">
    <property type="entry name" value="Probable_transposase_24"/>
</dbReference>
<evidence type="ECO:0000313" key="4">
    <source>
        <dbReference type="RefSeq" id="XP_056690118.1"/>
    </source>
</evidence>
<feature type="compositionally biased region" description="Polar residues" evidence="2">
    <location>
        <begin position="130"/>
        <end position="145"/>
    </location>
</feature>
<dbReference type="PANTHER" id="PTHR33144:SF55">
    <property type="entry name" value="CHROMATIN REMODELER BROMODOMAIN FAMILY"/>
    <property type="match status" value="1"/>
</dbReference>
<keyword evidence="1" id="KW-0175">Coiled coil</keyword>
<dbReference type="RefSeq" id="XP_056690118.1">
    <property type="nucleotide sequence ID" value="XM_056834140.1"/>
</dbReference>
<organism evidence="3 4">
    <name type="scientific">Spinacia oleracea</name>
    <name type="common">Spinach</name>
    <dbReference type="NCBI Taxonomy" id="3562"/>
    <lineage>
        <taxon>Eukaryota</taxon>
        <taxon>Viridiplantae</taxon>
        <taxon>Streptophyta</taxon>
        <taxon>Embryophyta</taxon>
        <taxon>Tracheophyta</taxon>
        <taxon>Spermatophyta</taxon>
        <taxon>Magnoliopsida</taxon>
        <taxon>eudicotyledons</taxon>
        <taxon>Gunneridae</taxon>
        <taxon>Pentapetalae</taxon>
        <taxon>Caryophyllales</taxon>
        <taxon>Chenopodiaceae</taxon>
        <taxon>Chenopodioideae</taxon>
        <taxon>Anserineae</taxon>
        <taxon>Spinacia</taxon>
    </lineage>
</organism>
<reference evidence="4" key="2">
    <citation type="submission" date="2025-08" db="UniProtKB">
        <authorList>
            <consortium name="RefSeq"/>
        </authorList>
    </citation>
    <scope>IDENTIFICATION</scope>
    <source>
        <tissue evidence="4">Leaf</tissue>
    </source>
</reference>
<name>A0ABM3R3C2_SPIOL</name>
<feature type="compositionally biased region" description="Basic and acidic residues" evidence="2">
    <location>
        <begin position="471"/>
        <end position="481"/>
    </location>
</feature>
<dbReference type="GeneID" id="130465398"/>
<feature type="compositionally biased region" description="Polar residues" evidence="2">
    <location>
        <begin position="93"/>
        <end position="111"/>
    </location>
</feature>
<feature type="region of interest" description="Disordered" evidence="2">
    <location>
        <begin position="87"/>
        <end position="162"/>
    </location>
</feature>
<evidence type="ECO:0000256" key="2">
    <source>
        <dbReference type="SAM" id="MobiDB-lite"/>
    </source>
</evidence>
<sequence>MSGKNMNLNQKLRRSPRNEKSNTSITPTTLAPSRIRRSLFPVQKETFVSNKEQNVPTQKTTYVSDKEGNVPTSQSVTGLINSQVDSQLRKSQSDSQCLQRSSRIMNTSSMLEENDGHEISNERSREDEQNQILTPLTSQGGYNCTNRRRVNASKPKNMKGRGANKTKVLKQPIVVDVNEHGQPIGDSERPLSSLIGCLARDPRRLPLDCWDWRYISQDKKDRLWEEVKQSYKFPEEREPYDWAMKTMNAAWRLEKCELKIKYFDGRTHNNALAQRSHIAHIPDDMWRNLVEFWESPKGQERSKRNKDNKSKSTMCHYAGTKSFARRRAEKREKDGKEPDALDVWLDTHQPKKGSRLDDASAMTKKLIEEDLASLPQNTCNDEERMKIFKKHVGEDKNGYAKTFGLGVKVPRSRAKRCALEEERAKRIKSEKEVEKLVKKLDKATNLMKKFLQLQGISDDICLSNDDDDHEESVHSEDHNEENLEDVDIENEYNESRQFDCENALFEDEELM</sequence>
<keyword evidence="3" id="KW-1185">Reference proteome</keyword>
<dbReference type="Proteomes" id="UP000813463">
    <property type="component" value="Chromosome 1"/>
</dbReference>
<feature type="compositionally biased region" description="Acidic residues" evidence="2">
    <location>
        <begin position="482"/>
        <end position="492"/>
    </location>
</feature>
<gene>
    <name evidence="4" type="primary">LOC130465398</name>
</gene>
<dbReference type="Pfam" id="PF03004">
    <property type="entry name" value="Transposase_24"/>
    <property type="match status" value="1"/>
</dbReference>
<feature type="compositionally biased region" description="Polar residues" evidence="2">
    <location>
        <begin position="21"/>
        <end position="31"/>
    </location>
</feature>
<feature type="compositionally biased region" description="Basic residues" evidence="2">
    <location>
        <begin position="146"/>
        <end position="162"/>
    </location>
</feature>
<feature type="region of interest" description="Disordered" evidence="2">
    <location>
        <begin position="1"/>
        <end position="35"/>
    </location>
</feature>
<accession>A0ABM3R3C2</accession>
<dbReference type="PANTHER" id="PTHR33144">
    <property type="entry name" value="OS10G0409366 PROTEIN-RELATED"/>
    <property type="match status" value="1"/>
</dbReference>
<evidence type="ECO:0000256" key="1">
    <source>
        <dbReference type="SAM" id="Coils"/>
    </source>
</evidence>
<reference evidence="3" key="1">
    <citation type="journal article" date="2021" name="Nat. Commun.">
        <title>Genomic analyses provide insights into spinach domestication and the genetic basis of agronomic traits.</title>
        <authorList>
            <person name="Cai X."/>
            <person name="Sun X."/>
            <person name="Xu C."/>
            <person name="Sun H."/>
            <person name="Wang X."/>
            <person name="Ge C."/>
            <person name="Zhang Z."/>
            <person name="Wang Q."/>
            <person name="Fei Z."/>
            <person name="Jiao C."/>
            <person name="Wang Q."/>
        </authorList>
    </citation>
    <scope>NUCLEOTIDE SEQUENCE [LARGE SCALE GENOMIC DNA]</scope>
    <source>
        <strain evidence="3">cv. Varoflay</strain>
    </source>
</reference>
<feature type="compositionally biased region" description="Basic and acidic residues" evidence="2">
    <location>
        <begin position="114"/>
        <end position="128"/>
    </location>
</feature>
<protein>
    <submittedName>
        <fullName evidence="4">Uncharacterized protein</fullName>
    </submittedName>
</protein>
<proteinExistence type="predicted"/>